<proteinExistence type="inferred from homology"/>
<keyword evidence="3" id="KW-0479">Metal-binding</keyword>
<dbReference type="InterPro" id="IPR003819">
    <property type="entry name" value="TauD/TfdA-like"/>
</dbReference>
<keyword evidence="5" id="KW-0560">Oxidoreductase</keyword>
<dbReference type="GO" id="GO:0000907">
    <property type="term" value="F:sulfonate dioxygenase activity"/>
    <property type="evidence" value="ECO:0007669"/>
    <property type="project" value="TreeGrafter"/>
</dbReference>
<dbReference type="Proteomes" id="UP001165063">
    <property type="component" value="Unassembled WGS sequence"/>
</dbReference>
<feature type="domain" description="TauD/TfdA-like" evidence="7">
    <location>
        <begin position="102"/>
        <end position="370"/>
    </location>
</feature>
<evidence type="ECO:0000256" key="1">
    <source>
        <dbReference type="ARBA" id="ARBA00001954"/>
    </source>
</evidence>
<comment type="similarity">
    <text evidence="2">Belongs to the TfdA dioxygenase family.</text>
</comment>
<dbReference type="FunFam" id="3.60.130.10:FF:000003">
    <property type="entry name" value="Alpha-ketoglutarate-dependent taurine dioxygenase"/>
    <property type="match status" value="1"/>
</dbReference>
<evidence type="ECO:0000256" key="2">
    <source>
        <dbReference type="ARBA" id="ARBA00005896"/>
    </source>
</evidence>
<evidence type="ECO:0000256" key="5">
    <source>
        <dbReference type="ARBA" id="ARBA00023002"/>
    </source>
</evidence>
<evidence type="ECO:0000313" key="9">
    <source>
        <dbReference type="Proteomes" id="UP001165063"/>
    </source>
</evidence>
<dbReference type="EMBL" id="BSXU01004457">
    <property type="protein sequence ID" value="GMG44289.1"/>
    <property type="molecule type" value="Genomic_DNA"/>
</dbReference>
<gene>
    <name evidence="8" type="ORF">Amon01_000672800</name>
</gene>
<evidence type="ECO:0000256" key="3">
    <source>
        <dbReference type="ARBA" id="ARBA00022723"/>
    </source>
</evidence>
<dbReference type="PANTHER" id="PTHR30468">
    <property type="entry name" value="ALPHA-KETOGLUTARATE-DEPENDENT SULFONATE DIOXYGENASE"/>
    <property type="match status" value="1"/>
</dbReference>
<dbReference type="AlphaFoldDB" id="A0A9W7DJ00"/>
<accession>A0A9W7DJ00</accession>
<sequence length="417" mass="47858">MSTQTQLQAQTAANSQDQTIHIRRKPELLNDYEKNTDAIVNGLQTVSLETYNQLKYPQWAPTWDRKDQGAFHHLKPFKHIDRGLFGDPEFKNLLADMNVISKPISPNLGTVIEGIQLSQLTDKQKDDLALLVEQRGVVVFRGQDFKDLPFDDITSWGKYFGPLHVHPTTGTPAGQPYFHMIIRRAKADEQQTHLNNRLNTIGWHSDVTYEPQSPAITLLTMLQTSVGGDTQFIDLVTAYERLSPQFQSLIGNLKVVHSSVGQADRSRANDGVQRKTDIESIHPLVRYHPVLKKKYLFLNKGFATRILGFKHEESEFLLNFMKKHIETLLDAHIRANWDEQTVVVWDNRRVIHTATHDWDNANLRHGFRLTTLGERSTSSKEEYDSWTPELEAERLKYKADALNATPAEYYENFAEKV</sequence>
<dbReference type="GO" id="GO:0005737">
    <property type="term" value="C:cytoplasm"/>
    <property type="evidence" value="ECO:0007669"/>
    <property type="project" value="TreeGrafter"/>
</dbReference>
<dbReference type="InterPro" id="IPR051323">
    <property type="entry name" value="AtsK-like"/>
</dbReference>
<evidence type="ECO:0000256" key="4">
    <source>
        <dbReference type="ARBA" id="ARBA00022964"/>
    </source>
</evidence>
<dbReference type="Gene3D" id="3.60.130.10">
    <property type="entry name" value="Clavaminate synthase-like"/>
    <property type="match status" value="1"/>
</dbReference>
<comment type="caution">
    <text evidence="8">The sequence shown here is derived from an EMBL/GenBank/DDBJ whole genome shotgun (WGS) entry which is preliminary data.</text>
</comment>
<name>A0A9W7DJ00_AMBMO</name>
<reference evidence="8" key="1">
    <citation type="submission" date="2023-04" db="EMBL/GenBank/DDBJ databases">
        <title>Ambrosiozyma monospora NBRC 1965.</title>
        <authorList>
            <person name="Ichikawa N."/>
            <person name="Sato H."/>
            <person name="Tonouchi N."/>
        </authorList>
    </citation>
    <scope>NUCLEOTIDE SEQUENCE</scope>
    <source>
        <strain evidence="8">NBRC 1965</strain>
    </source>
</reference>
<dbReference type="InterPro" id="IPR042098">
    <property type="entry name" value="TauD-like_sf"/>
</dbReference>
<organism evidence="8 9">
    <name type="scientific">Ambrosiozyma monospora</name>
    <name type="common">Yeast</name>
    <name type="synonym">Endomycopsis monosporus</name>
    <dbReference type="NCBI Taxonomy" id="43982"/>
    <lineage>
        <taxon>Eukaryota</taxon>
        <taxon>Fungi</taxon>
        <taxon>Dikarya</taxon>
        <taxon>Ascomycota</taxon>
        <taxon>Saccharomycotina</taxon>
        <taxon>Pichiomycetes</taxon>
        <taxon>Pichiales</taxon>
        <taxon>Pichiaceae</taxon>
        <taxon>Ambrosiozyma</taxon>
    </lineage>
</organism>
<keyword evidence="9" id="KW-1185">Reference proteome</keyword>
<dbReference type="OrthoDB" id="10257314at2759"/>
<keyword evidence="4" id="KW-0223">Dioxygenase</keyword>
<evidence type="ECO:0000259" key="7">
    <source>
        <dbReference type="Pfam" id="PF02668"/>
    </source>
</evidence>
<evidence type="ECO:0000313" key="8">
    <source>
        <dbReference type="EMBL" id="GMG44289.1"/>
    </source>
</evidence>
<dbReference type="GO" id="GO:0046872">
    <property type="term" value="F:metal ion binding"/>
    <property type="evidence" value="ECO:0007669"/>
    <property type="project" value="UniProtKB-KW"/>
</dbReference>
<dbReference type="SUPFAM" id="SSF51197">
    <property type="entry name" value="Clavaminate synthase-like"/>
    <property type="match status" value="1"/>
</dbReference>
<evidence type="ECO:0000256" key="6">
    <source>
        <dbReference type="ARBA" id="ARBA00023004"/>
    </source>
</evidence>
<dbReference type="PANTHER" id="PTHR30468:SF1">
    <property type="entry name" value="ALPHA-KETOGLUTARATE-DEPENDENT SULFONATE DIOXYGENASE"/>
    <property type="match status" value="1"/>
</dbReference>
<dbReference type="GO" id="GO:0044273">
    <property type="term" value="P:sulfur compound catabolic process"/>
    <property type="evidence" value="ECO:0007669"/>
    <property type="project" value="TreeGrafter"/>
</dbReference>
<dbReference type="Pfam" id="PF02668">
    <property type="entry name" value="TauD"/>
    <property type="match status" value="1"/>
</dbReference>
<keyword evidence="6" id="KW-0408">Iron</keyword>
<protein>
    <submittedName>
        <fullName evidence="8">Unnamed protein product</fullName>
    </submittedName>
</protein>
<comment type="cofactor">
    <cofactor evidence="1">
        <name>Fe(2+)</name>
        <dbReference type="ChEBI" id="CHEBI:29033"/>
    </cofactor>
</comment>